<evidence type="ECO:0000256" key="1">
    <source>
        <dbReference type="SAM" id="MobiDB-lite"/>
    </source>
</evidence>
<name>A0A267GH29_9PLAT</name>
<keyword evidence="3" id="KW-1185">Reference proteome</keyword>
<reference evidence="2 3" key="1">
    <citation type="submission" date="2017-06" db="EMBL/GenBank/DDBJ databases">
        <title>A platform for efficient transgenesis in Macrostomum lignano, a flatworm model organism for stem cell research.</title>
        <authorList>
            <person name="Berezikov E."/>
        </authorList>
    </citation>
    <scope>NUCLEOTIDE SEQUENCE [LARGE SCALE GENOMIC DNA]</scope>
    <source>
        <strain evidence="2">DV1</strain>
        <tissue evidence="2">Whole organism</tissue>
    </source>
</reference>
<feature type="region of interest" description="Disordered" evidence="1">
    <location>
        <begin position="80"/>
        <end position="133"/>
    </location>
</feature>
<proteinExistence type="predicted"/>
<organism evidence="2 3">
    <name type="scientific">Macrostomum lignano</name>
    <dbReference type="NCBI Taxonomy" id="282301"/>
    <lineage>
        <taxon>Eukaryota</taxon>
        <taxon>Metazoa</taxon>
        <taxon>Spiralia</taxon>
        <taxon>Lophotrochozoa</taxon>
        <taxon>Platyhelminthes</taxon>
        <taxon>Rhabditophora</taxon>
        <taxon>Macrostomorpha</taxon>
        <taxon>Macrostomida</taxon>
        <taxon>Macrostomidae</taxon>
        <taxon>Macrostomum</taxon>
    </lineage>
</organism>
<evidence type="ECO:0000313" key="2">
    <source>
        <dbReference type="EMBL" id="PAA85306.1"/>
    </source>
</evidence>
<evidence type="ECO:0000313" key="3">
    <source>
        <dbReference type="Proteomes" id="UP000215902"/>
    </source>
</evidence>
<gene>
    <name evidence="2" type="ORF">BOX15_Mlig014983g9</name>
</gene>
<feature type="non-terminal residue" evidence="2">
    <location>
        <position position="1"/>
    </location>
</feature>
<comment type="caution">
    <text evidence="2">The sequence shown here is derived from an EMBL/GenBank/DDBJ whole genome shotgun (WGS) entry which is preliminary data.</text>
</comment>
<feature type="compositionally biased region" description="Low complexity" evidence="1">
    <location>
        <begin position="90"/>
        <end position="106"/>
    </location>
</feature>
<dbReference type="EMBL" id="NIVC01000337">
    <property type="protein sequence ID" value="PAA85306.1"/>
    <property type="molecule type" value="Genomic_DNA"/>
</dbReference>
<sequence>NSAAMKFAKFNDELQLIFDNNSESDAALINELTRVTLHCSECSEFKFWNFSELADHIRLCHQAQAGSDLAAGDLRNVLTSRQQQPPGWPAGSSAAAASVSPSANSALRQRQPGPSLKRARQSPESLPSSVDLTNEPCSQLLPVVELKPDLTRRLPLHHDGYLNYPASEQFASLAAIYQEFLAAGESGSAVPSYATRVFDAAVVLAEHLDNRQLSIGRQIELIFQLGEDVARRAGAELAPSHLAGRLFALSVQLLRPNAQGYEDGADACADICSCIRAARHYNQHPILERRAKLEESARTLSIYVGRVSTNLKDLSQNCIIEGLDDAAQVCRLFICMHCLVIRFYLNRN</sequence>
<feature type="compositionally biased region" description="Polar residues" evidence="1">
    <location>
        <begin position="122"/>
        <end position="133"/>
    </location>
</feature>
<dbReference type="Proteomes" id="UP000215902">
    <property type="component" value="Unassembled WGS sequence"/>
</dbReference>
<dbReference type="AlphaFoldDB" id="A0A267GH29"/>
<accession>A0A267GH29</accession>
<protein>
    <submittedName>
        <fullName evidence="2">Uncharacterized protein</fullName>
    </submittedName>
</protein>